<protein>
    <recommendedName>
        <fullName evidence="5">Lipoprotein</fullName>
    </recommendedName>
</protein>
<evidence type="ECO:0000313" key="4">
    <source>
        <dbReference type="Proteomes" id="UP001217741"/>
    </source>
</evidence>
<organism evidence="3 4">
    <name type="scientific">Pseudomonas putida</name>
    <name type="common">Arthrobacter siderocapsulatus</name>
    <dbReference type="NCBI Taxonomy" id="303"/>
    <lineage>
        <taxon>Bacteria</taxon>
        <taxon>Pseudomonadati</taxon>
        <taxon>Pseudomonadota</taxon>
        <taxon>Gammaproteobacteria</taxon>
        <taxon>Pseudomonadales</taxon>
        <taxon>Pseudomonadaceae</taxon>
        <taxon>Pseudomonas</taxon>
    </lineage>
</organism>
<reference evidence="3" key="1">
    <citation type="submission" date="2023-03" db="EMBL/GenBank/DDBJ databases">
        <title>Draft assemblies of triclosan tolerant bacteria isolated from returned activated sludge.</title>
        <authorList>
            <person name="Van Hamelsveld S."/>
        </authorList>
    </citation>
    <scope>NUCLEOTIDE SEQUENCE</scope>
    <source>
        <strain evidence="3">GW210012_S60</strain>
    </source>
</reference>
<evidence type="ECO:0000313" key="3">
    <source>
        <dbReference type="EMBL" id="MDF3873877.1"/>
    </source>
</evidence>
<dbReference type="AlphaFoldDB" id="A0AAW6PVQ4"/>
<dbReference type="EMBL" id="JARJLO010000381">
    <property type="protein sequence ID" value="MDF3873877.1"/>
    <property type="molecule type" value="Genomic_DNA"/>
</dbReference>
<comment type="caution">
    <text evidence="3">The sequence shown here is derived from an EMBL/GenBank/DDBJ whole genome shotgun (WGS) entry which is preliminary data.</text>
</comment>
<dbReference type="Proteomes" id="UP001217741">
    <property type="component" value="Unassembled WGS sequence"/>
</dbReference>
<feature type="region of interest" description="Disordered" evidence="1">
    <location>
        <begin position="30"/>
        <end position="55"/>
    </location>
</feature>
<accession>A0AAW6PVQ4</accession>
<evidence type="ECO:0000256" key="1">
    <source>
        <dbReference type="SAM" id="MobiDB-lite"/>
    </source>
</evidence>
<dbReference type="PROSITE" id="PS51257">
    <property type="entry name" value="PROKAR_LIPOPROTEIN"/>
    <property type="match status" value="1"/>
</dbReference>
<evidence type="ECO:0008006" key="5">
    <source>
        <dbReference type="Google" id="ProtNLM"/>
    </source>
</evidence>
<dbReference type="RefSeq" id="WP_165605167.1">
    <property type="nucleotide sequence ID" value="NZ_BQII01000066.1"/>
</dbReference>
<sequence length="55" mass="5223">MKSKHFFRAALVAVLVSSLSGCWMFMPPGGGGGHGGGHGGGGGGGFGGHQGGGPR</sequence>
<proteinExistence type="predicted"/>
<feature type="chain" id="PRO_5043936102" description="Lipoprotein" evidence="2">
    <location>
        <begin position="26"/>
        <end position="55"/>
    </location>
</feature>
<keyword evidence="2" id="KW-0732">Signal</keyword>
<evidence type="ECO:0000256" key="2">
    <source>
        <dbReference type="SAM" id="SignalP"/>
    </source>
</evidence>
<feature type="signal peptide" evidence="2">
    <location>
        <begin position="1"/>
        <end position="25"/>
    </location>
</feature>
<gene>
    <name evidence="3" type="ORF">P3W50_25905</name>
</gene>
<name>A0AAW6PVQ4_PSEPU</name>